<dbReference type="Proteomes" id="UP001221413">
    <property type="component" value="Unassembled WGS sequence"/>
</dbReference>
<keyword evidence="4 5" id="KW-0472">Membrane</keyword>
<feature type="domain" description="MARVEL" evidence="6">
    <location>
        <begin position="6"/>
        <end position="105"/>
    </location>
</feature>
<evidence type="ECO:0000256" key="4">
    <source>
        <dbReference type="ARBA" id="ARBA00023136"/>
    </source>
</evidence>
<gene>
    <name evidence="7" type="ORF">Dda_2416</name>
</gene>
<feature type="transmembrane region" description="Helical" evidence="5">
    <location>
        <begin position="138"/>
        <end position="162"/>
    </location>
</feature>
<dbReference type="EMBL" id="JAQGDS010000002">
    <property type="protein sequence ID" value="KAJ6263844.1"/>
    <property type="molecule type" value="Genomic_DNA"/>
</dbReference>
<feature type="transmembrane region" description="Helical" evidence="5">
    <location>
        <begin position="77"/>
        <end position="98"/>
    </location>
</feature>
<dbReference type="PANTHER" id="PTHR28165:SF2">
    <property type="entry name" value="MARVEL DOMAIN-CONTAINING PROTEIN"/>
    <property type="match status" value="1"/>
</dbReference>
<dbReference type="Pfam" id="PF01284">
    <property type="entry name" value="MARVEL"/>
    <property type="match status" value="1"/>
</dbReference>
<evidence type="ECO:0000256" key="1">
    <source>
        <dbReference type="ARBA" id="ARBA00004141"/>
    </source>
</evidence>
<dbReference type="InterPro" id="IPR008253">
    <property type="entry name" value="Marvel"/>
</dbReference>
<dbReference type="InterPro" id="IPR052649">
    <property type="entry name" value="NCE102-like"/>
</dbReference>
<keyword evidence="3 5" id="KW-1133">Transmembrane helix</keyword>
<evidence type="ECO:0000256" key="3">
    <source>
        <dbReference type="ARBA" id="ARBA00022989"/>
    </source>
</evidence>
<evidence type="ECO:0000313" key="7">
    <source>
        <dbReference type="EMBL" id="KAJ6263844.1"/>
    </source>
</evidence>
<comment type="subcellular location">
    <subcellularLocation>
        <location evidence="1">Membrane</location>
        <topology evidence="1">Multi-pass membrane protein</topology>
    </subcellularLocation>
</comment>
<evidence type="ECO:0000256" key="5">
    <source>
        <dbReference type="SAM" id="Phobius"/>
    </source>
</evidence>
<organism evidence="7 8">
    <name type="scientific">Drechslerella dactyloides</name>
    <name type="common">Nematode-trapping fungus</name>
    <name type="synonym">Arthrobotrys dactyloides</name>
    <dbReference type="NCBI Taxonomy" id="74499"/>
    <lineage>
        <taxon>Eukaryota</taxon>
        <taxon>Fungi</taxon>
        <taxon>Dikarya</taxon>
        <taxon>Ascomycota</taxon>
        <taxon>Pezizomycotina</taxon>
        <taxon>Orbiliomycetes</taxon>
        <taxon>Orbiliales</taxon>
        <taxon>Orbiliaceae</taxon>
        <taxon>Drechslerella</taxon>
    </lineage>
</organism>
<accession>A0AAD6NMB5</accession>
<name>A0AAD6NMB5_DREDA</name>
<keyword evidence="8" id="KW-1185">Reference proteome</keyword>
<dbReference type="GO" id="GO:0005886">
    <property type="term" value="C:plasma membrane"/>
    <property type="evidence" value="ECO:0007669"/>
    <property type="project" value="TreeGrafter"/>
</dbReference>
<dbReference type="GO" id="GO:0032126">
    <property type="term" value="C:eisosome"/>
    <property type="evidence" value="ECO:0007669"/>
    <property type="project" value="TreeGrafter"/>
</dbReference>
<dbReference type="GO" id="GO:0072659">
    <property type="term" value="P:protein localization to plasma membrane"/>
    <property type="evidence" value="ECO:0007669"/>
    <property type="project" value="TreeGrafter"/>
</dbReference>
<proteinExistence type="predicted"/>
<feature type="transmembrane region" description="Helical" evidence="5">
    <location>
        <begin position="42"/>
        <end position="65"/>
    </location>
</feature>
<evidence type="ECO:0000256" key="2">
    <source>
        <dbReference type="ARBA" id="ARBA00022692"/>
    </source>
</evidence>
<dbReference type="GO" id="GO:0070941">
    <property type="term" value="P:eisosome assembly"/>
    <property type="evidence" value="ECO:0007669"/>
    <property type="project" value="TreeGrafter"/>
</dbReference>
<reference evidence="7" key="1">
    <citation type="submission" date="2023-01" db="EMBL/GenBank/DDBJ databases">
        <title>The chitinases involved in constricting ring structure development in the nematode-trapping fungus Drechslerella dactyloides.</title>
        <authorList>
            <person name="Wang R."/>
            <person name="Zhang L."/>
            <person name="Tang P."/>
            <person name="Li S."/>
            <person name="Liang L."/>
        </authorList>
    </citation>
    <scope>NUCLEOTIDE SEQUENCE</scope>
    <source>
        <strain evidence="7">YMF1.00031</strain>
    </source>
</reference>
<dbReference type="AlphaFoldDB" id="A0AAD6NMB5"/>
<feature type="transmembrane region" description="Helical" evidence="5">
    <location>
        <begin position="7"/>
        <end position="30"/>
    </location>
</feature>
<evidence type="ECO:0000259" key="6">
    <source>
        <dbReference type="Pfam" id="PF01284"/>
    </source>
</evidence>
<dbReference type="PANTHER" id="PTHR28165">
    <property type="entry name" value="NON-CLASSICAL EXPORT PROTEIN 2-RELATED"/>
    <property type="match status" value="1"/>
</dbReference>
<protein>
    <recommendedName>
        <fullName evidence="6">MARVEL domain-containing protein</fullName>
    </recommendedName>
</protein>
<comment type="caution">
    <text evidence="7">The sequence shown here is derived from an EMBL/GenBank/DDBJ whole genome shotgun (WGS) entry which is preliminary data.</text>
</comment>
<keyword evidence="2 5" id="KW-0812">Transmembrane</keyword>
<sequence>MNPCLTILLRLSQLVFGVIVLALSVVLLQGQRAGDAPVMTKFSIFLGGFGVFMALFGLLSQMLAVLRDSKIVGGLDLMAGLLQFAGGAAMAVMLGPGVNSCSNRQWRETNEIINGGYITVGGSRFVYRTTPFESRCQMAFAVTSFEFVLGMSFVVAGVFMIIADHRKKVPRTPKW</sequence>
<evidence type="ECO:0000313" key="8">
    <source>
        <dbReference type="Proteomes" id="UP001221413"/>
    </source>
</evidence>